<sequence>MAGGQLFGFGADVGNITASATQKSGPDRTIITWEKPFLKRIEESAAEHASSLNDSEREQLQTIFEVHESEGSSCDESRTPSVILDAITVPDAVVASSSSFEKNSKDELESQQRIHRSCSEILTLPFYERKSVHDCIAYLNSKQFFCPRRSLPVTSKKSSSLQAPQISRSKMRRLSSIIIEWERAGRSSISDFTRFYSLAHRESFYCAKRKLAGLKVTVLGFYDNNEGYRHKQIFPLVAFLACWLPFFTLNMVKVYKLMYSSWPEHLEILFHWFTALGYLNSSLNFFIYFAIHKKFRTTFCRMLRLRRKRSSSRMHKVLLHTVADSKHAIQGALKQRCRKPTCWKRRTVKNSSRSDVPVIVVQEATHDEAVFSTITNEEGVTFRLPFILDPVKH</sequence>
<evidence type="ECO:0000256" key="8">
    <source>
        <dbReference type="SAM" id="Phobius"/>
    </source>
</evidence>
<evidence type="ECO:0000313" key="12">
    <source>
        <dbReference type="WBParaSite" id="GPUH_0001846001-mRNA-1"/>
    </source>
</evidence>
<dbReference type="InterPro" id="IPR017452">
    <property type="entry name" value="GPCR_Rhodpsn_7TM"/>
</dbReference>
<dbReference type="PANTHER" id="PTHR24248">
    <property type="entry name" value="ADRENERGIC RECEPTOR-RELATED G-PROTEIN COUPLED RECEPTOR"/>
    <property type="match status" value="1"/>
</dbReference>
<reference evidence="12" key="1">
    <citation type="submission" date="2016-06" db="UniProtKB">
        <authorList>
            <consortium name="WormBaseParasite"/>
        </authorList>
    </citation>
    <scope>IDENTIFICATION</scope>
</reference>
<protein>
    <submittedName>
        <fullName evidence="12">G_PROTEIN_RECEP_F1_2 domain-containing protein</fullName>
    </submittedName>
</protein>
<keyword evidence="2 8" id="KW-0812">Transmembrane</keyword>
<dbReference type="SUPFAM" id="SSF81321">
    <property type="entry name" value="Family A G protein-coupled receptor-like"/>
    <property type="match status" value="1"/>
</dbReference>
<comment type="subcellular location">
    <subcellularLocation>
        <location evidence="1">Membrane</location>
        <topology evidence="1">Multi-pass membrane protein</topology>
    </subcellularLocation>
</comment>
<dbReference type="PROSITE" id="PS50262">
    <property type="entry name" value="G_PROTEIN_RECEP_F1_2"/>
    <property type="match status" value="1"/>
</dbReference>
<keyword evidence="6" id="KW-0675">Receptor</keyword>
<keyword evidence="3 8" id="KW-1133">Transmembrane helix</keyword>
<evidence type="ECO:0000259" key="9">
    <source>
        <dbReference type="PROSITE" id="PS50262"/>
    </source>
</evidence>
<keyword evidence="4" id="KW-0297">G-protein coupled receptor</keyword>
<evidence type="ECO:0000256" key="4">
    <source>
        <dbReference type="ARBA" id="ARBA00023040"/>
    </source>
</evidence>
<keyword evidence="5 8" id="KW-0472">Membrane</keyword>
<dbReference type="Gene3D" id="1.20.1070.10">
    <property type="entry name" value="Rhodopsin 7-helix transmembrane proteins"/>
    <property type="match status" value="1"/>
</dbReference>
<evidence type="ECO:0000256" key="1">
    <source>
        <dbReference type="ARBA" id="ARBA00004141"/>
    </source>
</evidence>
<keyword evidence="7" id="KW-0807">Transducer</keyword>
<feature type="domain" description="G-protein coupled receptors family 1 profile" evidence="9">
    <location>
        <begin position="236"/>
        <end position="288"/>
    </location>
</feature>
<evidence type="ECO:0000256" key="2">
    <source>
        <dbReference type="ARBA" id="ARBA00022692"/>
    </source>
</evidence>
<dbReference type="EMBL" id="UYRT01086764">
    <property type="protein sequence ID" value="VDN31737.1"/>
    <property type="molecule type" value="Genomic_DNA"/>
</dbReference>
<dbReference type="GO" id="GO:0005886">
    <property type="term" value="C:plasma membrane"/>
    <property type="evidence" value="ECO:0007669"/>
    <property type="project" value="TreeGrafter"/>
</dbReference>
<accession>A0A183EBU4</accession>
<dbReference type="WBParaSite" id="GPUH_0001846001-mRNA-1">
    <property type="protein sequence ID" value="GPUH_0001846001-mRNA-1"/>
    <property type="gene ID" value="GPUH_0001846001"/>
</dbReference>
<evidence type="ECO:0000313" key="10">
    <source>
        <dbReference type="EMBL" id="VDN31737.1"/>
    </source>
</evidence>
<dbReference type="OrthoDB" id="10034726at2759"/>
<reference evidence="10 11" key="2">
    <citation type="submission" date="2018-11" db="EMBL/GenBank/DDBJ databases">
        <authorList>
            <consortium name="Pathogen Informatics"/>
        </authorList>
    </citation>
    <scope>NUCLEOTIDE SEQUENCE [LARGE SCALE GENOMIC DNA]</scope>
</reference>
<dbReference type="AlphaFoldDB" id="A0A183EBU4"/>
<evidence type="ECO:0000256" key="6">
    <source>
        <dbReference type="ARBA" id="ARBA00023170"/>
    </source>
</evidence>
<evidence type="ECO:0000256" key="3">
    <source>
        <dbReference type="ARBA" id="ARBA00022989"/>
    </source>
</evidence>
<evidence type="ECO:0000256" key="7">
    <source>
        <dbReference type="ARBA" id="ARBA00023224"/>
    </source>
</evidence>
<keyword evidence="11" id="KW-1185">Reference proteome</keyword>
<evidence type="ECO:0000313" key="11">
    <source>
        <dbReference type="Proteomes" id="UP000271098"/>
    </source>
</evidence>
<gene>
    <name evidence="10" type="ORF">GPUH_LOCUS18435</name>
</gene>
<dbReference type="Proteomes" id="UP000271098">
    <property type="component" value="Unassembled WGS sequence"/>
</dbReference>
<proteinExistence type="predicted"/>
<evidence type="ECO:0000256" key="5">
    <source>
        <dbReference type="ARBA" id="ARBA00023136"/>
    </source>
</evidence>
<organism evidence="12">
    <name type="scientific">Gongylonema pulchrum</name>
    <dbReference type="NCBI Taxonomy" id="637853"/>
    <lineage>
        <taxon>Eukaryota</taxon>
        <taxon>Metazoa</taxon>
        <taxon>Ecdysozoa</taxon>
        <taxon>Nematoda</taxon>
        <taxon>Chromadorea</taxon>
        <taxon>Rhabditida</taxon>
        <taxon>Spirurina</taxon>
        <taxon>Spiruromorpha</taxon>
        <taxon>Spiruroidea</taxon>
        <taxon>Gongylonematidae</taxon>
        <taxon>Gongylonema</taxon>
    </lineage>
</organism>
<dbReference type="GO" id="GO:0004930">
    <property type="term" value="F:G protein-coupled receptor activity"/>
    <property type="evidence" value="ECO:0007669"/>
    <property type="project" value="UniProtKB-KW"/>
</dbReference>
<feature type="transmembrane region" description="Helical" evidence="8">
    <location>
        <begin position="233"/>
        <end position="252"/>
    </location>
</feature>
<feature type="transmembrane region" description="Helical" evidence="8">
    <location>
        <begin position="272"/>
        <end position="291"/>
    </location>
</feature>
<name>A0A183EBU4_9BILA</name>